<evidence type="ECO:0000313" key="1">
    <source>
        <dbReference type="EMBL" id="OOS21729.1"/>
    </source>
</evidence>
<organism evidence="1 2">
    <name type="scientific">Lwoffella lincolnii</name>
    <dbReference type="NCBI Taxonomy" id="90241"/>
    <lineage>
        <taxon>Bacteria</taxon>
        <taxon>Pseudomonadati</taxon>
        <taxon>Pseudomonadota</taxon>
        <taxon>Gammaproteobacteria</taxon>
        <taxon>Moraxellales</taxon>
        <taxon>Moraxellaceae</taxon>
        <taxon>Lwoffella</taxon>
    </lineage>
</organism>
<dbReference type="RefSeq" id="WP_078306705.1">
    <property type="nucleotide sequence ID" value="NZ_CP147511.1"/>
</dbReference>
<sequence length="239" mass="25799">MAQFKINQSNVSETWRLMSVQARSDILKNAFEPLSALTHDDKAAMQVFNHLLEQGKHLDDSVMLAGATGESNELYIQARGKTLVVGCESAHPMSILAQLLAGLLTGNEVHLHAPTHQDFCQQAVDILHGVGISEDVLTIANDSQTKVLLQMNNLAQVAVAGTLLDVKEVAAQVSQADGVLTQVIALTDLAGLSDVFNPDYLHRFTTERVKTINTTAIGGNASLLEMSVEQTEVEQTKTV</sequence>
<dbReference type="STRING" id="90241.B0682_03605"/>
<reference evidence="1 2" key="1">
    <citation type="submission" date="2017-02" db="EMBL/GenBank/DDBJ databases">
        <title>Draft genome sequence of Moraxella lincolnii CCUG 9405T type strain.</title>
        <authorList>
            <person name="Salva-Serra F."/>
            <person name="Engstrom-Jakobsson H."/>
            <person name="Thorell K."/>
            <person name="Jaen-Luchoro D."/>
            <person name="Gonzales-Siles L."/>
            <person name="Karlsson R."/>
            <person name="Yazdan S."/>
            <person name="Boulund F."/>
            <person name="Johnning A."/>
            <person name="Engstrand L."/>
            <person name="Kristiansson E."/>
            <person name="Moore E."/>
        </authorList>
    </citation>
    <scope>NUCLEOTIDE SEQUENCE [LARGE SCALE GENOMIC DNA]</scope>
    <source>
        <strain evidence="1 2">CCUG 9405</strain>
    </source>
</reference>
<keyword evidence="2" id="KW-1185">Reference proteome</keyword>
<gene>
    <name evidence="1" type="ORF">B0682_03605</name>
</gene>
<dbReference type="GO" id="GO:0016491">
    <property type="term" value="F:oxidoreductase activity"/>
    <property type="evidence" value="ECO:0007669"/>
    <property type="project" value="InterPro"/>
</dbReference>
<comment type="caution">
    <text evidence="1">The sequence shown here is derived from an EMBL/GenBank/DDBJ whole genome shotgun (WGS) entry which is preliminary data.</text>
</comment>
<dbReference type="Proteomes" id="UP000191094">
    <property type="component" value="Unassembled WGS sequence"/>
</dbReference>
<dbReference type="OrthoDB" id="6659650at2"/>
<dbReference type="SUPFAM" id="SSF53720">
    <property type="entry name" value="ALDH-like"/>
    <property type="match status" value="1"/>
</dbReference>
<dbReference type="AlphaFoldDB" id="A0A1T0CHG9"/>
<evidence type="ECO:0000313" key="2">
    <source>
        <dbReference type="Proteomes" id="UP000191094"/>
    </source>
</evidence>
<dbReference type="InterPro" id="IPR016161">
    <property type="entry name" value="Ald_DH/histidinol_DH"/>
</dbReference>
<dbReference type="EMBL" id="MUYT01000004">
    <property type="protein sequence ID" value="OOS21729.1"/>
    <property type="molecule type" value="Genomic_DNA"/>
</dbReference>
<accession>A0A1T0CHG9</accession>
<proteinExistence type="predicted"/>
<protein>
    <submittedName>
        <fullName evidence="1">1-pyrroline-5-carboxylate dehydrogenase</fullName>
    </submittedName>
</protein>
<name>A0A1T0CHG9_9GAMM</name>